<dbReference type="Gene3D" id="3.20.20.140">
    <property type="entry name" value="Metal-dependent hydrolases"/>
    <property type="match status" value="1"/>
</dbReference>
<dbReference type="InterPro" id="IPR032466">
    <property type="entry name" value="Metal_Hydrolase"/>
</dbReference>
<evidence type="ECO:0008006" key="3">
    <source>
        <dbReference type="Google" id="ProtNLM"/>
    </source>
</evidence>
<keyword evidence="2" id="KW-1185">Reference proteome</keyword>
<dbReference type="PANTHER" id="PTHR42658:SF1">
    <property type="entry name" value="HYDROLASE TATD"/>
    <property type="match status" value="1"/>
</dbReference>
<organism evidence="1 2">
    <name type="scientific">Actinokineospora alba</name>
    <dbReference type="NCBI Taxonomy" id="504798"/>
    <lineage>
        <taxon>Bacteria</taxon>
        <taxon>Bacillati</taxon>
        <taxon>Actinomycetota</taxon>
        <taxon>Actinomycetes</taxon>
        <taxon>Pseudonocardiales</taxon>
        <taxon>Pseudonocardiaceae</taxon>
        <taxon>Actinokineospora</taxon>
    </lineage>
</organism>
<evidence type="ECO:0000313" key="2">
    <source>
        <dbReference type="Proteomes" id="UP000199651"/>
    </source>
</evidence>
<protein>
    <recommendedName>
        <fullName evidence="3">TatD DNase family protein</fullName>
    </recommendedName>
</protein>
<name>A0A1H0NNL8_9PSEU</name>
<gene>
    <name evidence="1" type="ORF">SAMN05192558_105416</name>
</gene>
<dbReference type="InterPro" id="IPR012022">
    <property type="entry name" value="UCP005295"/>
</dbReference>
<dbReference type="SUPFAM" id="SSF51556">
    <property type="entry name" value="Metallo-dependent hydrolases"/>
    <property type="match status" value="1"/>
</dbReference>
<sequence length="92" mass="10078">MDEHRMVAILQEYGTERVLVNSAADWGRSDPLKTHKTGLAMLAAGFTESDVDTVLWHNPVEFYGQSGRLVLDDVAEAGETFAGNSVLRGERA</sequence>
<dbReference type="AlphaFoldDB" id="A0A1H0NNL8"/>
<dbReference type="Proteomes" id="UP000199651">
    <property type="component" value="Unassembled WGS sequence"/>
</dbReference>
<reference evidence="2" key="1">
    <citation type="submission" date="2016-10" db="EMBL/GenBank/DDBJ databases">
        <authorList>
            <person name="Varghese N."/>
            <person name="Submissions S."/>
        </authorList>
    </citation>
    <scope>NUCLEOTIDE SEQUENCE [LARGE SCALE GENOMIC DNA]</scope>
    <source>
        <strain evidence="2">IBRC-M 10655</strain>
    </source>
</reference>
<dbReference type="PANTHER" id="PTHR42658">
    <property type="entry name" value="HYDROLASE TATD"/>
    <property type="match status" value="1"/>
</dbReference>
<dbReference type="EMBL" id="FNJB01000005">
    <property type="protein sequence ID" value="SDO94304.1"/>
    <property type="molecule type" value="Genomic_DNA"/>
</dbReference>
<dbReference type="STRING" id="504798.SAMN05421871_102466"/>
<evidence type="ECO:0000313" key="1">
    <source>
        <dbReference type="EMBL" id="SDO94304.1"/>
    </source>
</evidence>
<proteinExistence type="predicted"/>
<accession>A0A1H0NNL8</accession>